<protein>
    <recommendedName>
        <fullName evidence="3">Hydrolase</fullName>
    </recommendedName>
</protein>
<evidence type="ECO:0000313" key="2">
    <source>
        <dbReference type="Proteomes" id="UP001057520"/>
    </source>
</evidence>
<proteinExistence type="predicted"/>
<dbReference type="EMBL" id="CP096040">
    <property type="protein sequence ID" value="USQ95468.1"/>
    <property type="molecule type" value="Genomic_DNA"/>
</dbReference>
<reference evidence="1 2" key="1">
    <citation type="submission" date="2022-04" db="EMBL/GenBank/DDBJ databases">
        <title>Genome sequence of soybean root-associated Caulobacter segnis RL271.</title>
        <authorList>
            <person name="Longley R."/>
            <person name="Bonito G."/>
            <person name="Trigodet F."/>
            <person name="Crosson S."/>
            <person name="Fiebig A."/>
        </authorList>
    </citation>
    <scope>NUCLEOTIDE SEQUENCE [LARGE SCALE GENOMIC DNA]</scope>
    <source>
        <strain evidence="1 2">RL271</strain>
    </source>
</reference>
<evidence type="ECO:0000313" key="1">
    <source>
        <dbReference type="EMBL" id="USQ95468.1"/>
    </source>
</evidence>
<sequence>MTDSTIPPLSPYDLGRTPATACRADQRFSYCLYVPTTGEASDRRILVAVHGTERGNQAMRDLFSDLAEALNLIILAPLFPCGIDEPYDRDNYKYIEYRGIRFDQVLLSMIDEVAARYGVDAGRFSLFGFSGGAHFVHRFYYLHPQRLSALSVCAPGSPTLLDSHKPWWVGVADMEARFGRPLDPPALRAVPVHLAVGDADTDTWEITHKPGGAHWMEGANGAGATRIERLKALEASLSAAGVRVRMDILPGVRHQRDALAQSAIAFFTQALGAKDASTPC</sequence>
<accession>A0ABY4ZRN2</accession>
<keyword evidence="2" id="KW-1185">Reference proteome</keyword>
<gene>
    <name evidence="1" type="ORF">MZV50_23455</name>
</gene>
<dbReference type="Proteomes" id="UP001057520">
    <property type="component" value="Chromosome"/>
</dbReference>
<dbReference type="InterPro" id="IPR029058">
    <property type="entry name" value="AB_hydrolase_fold"/>
</dbReference>
<name>A0ABY4ZRN2_9CAUL</name>
<organism evidence="1 2">
    <name type="scientific">Caulobacter segnis</name>
    <dbReference type="NCBI Taxonomy" id="88688"/>
    <lineage>
        <taxon>Bacteria</taxon>
        <taxon>Pseudomonadati</taxon>
        <taxon>Pseudomonadota</taxon>
        <taxon>Alphaproteobacteria</taxon>
        <taxon>Caulobacterales</taxon>
        <taxon>Caulobacteraceae</taxon>
        <taxon>Caulobacter</taxon>
    </lineage>
</organism>
<evidence type="ECO:0008006" key="3">
    <source>
        <dbReference type="Google" id="ProtNLM"/>
    </source>
</evidence>
<dbReference type="SUPFAM" id="SSF53474">
    <property type="entry name" value="alpha/beta-Hydrolases"/>
    <property type="match status" value="1"/>
</dbReference>
<dbReference type="Gene3D" id="3.40.50.1820">
    <property type="entry name" value="alpha/beta hydrolase"/>
    <property type="match status" value="1"/>
</dbReference>